<accession>A0A7J9MLP6</accession>
<keyword evidence="2" id="KW-1185">Reference proteome</keyword>
<reference evidence="1 2" key="1">
    <citation type="journal article" date="2019" name="Genome Biol. Evol.">
        <title>Insights into the evolution of the New World diploid cottons (Gossypium, subgenus Houzingenia) based on genome sequencing.</title>
        <authorList>
            <person name="Grover C.E."/>
            <person name="Arick M.A. 2nd"/>
            <person name="Thrash A."/>
            <person name="Conover J.L."/>
            <person name="Sanders W.S."/>
            <person name="Peterson D.G."/>
            <person name="Frelichowski J.E."/>
            <person name="Scheffler J.A."/>
            <person name="Scheffler B.E."/>
            <person name="Wendel J.F."/>
        </authorList>
    </citation>
    <scope>NUCLEOTIDE SEQUENCE [LARGE SCALE GENOMIC DNA]</scope>
    <source>
        <strain evidence="1">1</strain>
        <tissue evidence="1">Leaf</tissue>
    </source>
</reference>
<name>A0A7J9MLP6_GOSSC</name>
<evidence type="ECO:0000313" key="2">
    <source>
        <dbReference type="Proteomes" id="UP000593576"/>
    </source>
</evidence>
<comment type="caution">
    <text evidence="1">The sequence shown here is derived from an EMBL/GenBank/DDBJ whole genome shotgun (WGS) entry which is preliminary data.</text>
</comment>
<evidence type="ECO:0000313" key="1">
    <source>
        <dbReference type="EMBL" id="MBA0871319.1"/>
    </source>
</evidence>
<gene>
    <name evidence="1" type="ORF">Goshw_024205</name>
</gene>
<dbReference type="Proteomes" id="UP000593576">
    <property type="component" value="Unassembled WGS sequence"/>
</dbReference>
<proteinExistence type="predicted"/>
<sequence length="90" mass="10671">MPQVKIIAKNFMDMVASLPAIKLNLLYRNQFICEAIHRNNETTYKLNSMFQTNLWKHMISGYLKDYTLQWDFAKRIDASKYYCKASNLRG</sequence>
<dbReference type="EMBL" id="JABFAF010000011">
    <property type="protein sequence ID" value="MBA0871319.1"/>
    <property type="molecule type" value="Genomic_DNA"/>
</dbReference>
<protein>
    <submittedName>
        <fullName evidence="1">Uncharacterized protein</fullName>
    </submittedName>
</protein>
<organism evidence="1 2">
    <name type="scientific">Gossypium schwendimanii</name>
    <name type="common">Cotton</name>
    <dbReference type="NCBI Taxonomy" id="34291"/>
    <lineage>
        <taxon>Eukaryota</taxon>
        <taxon>Viridiplantae</taxon>
        <taxon>Streptophyta</taxon>
        <taxon>Embryophyta</taxon>
        <taxon>Tracheophyta</taxon>
        <taxon>Spermatophyta</taxon>
        <taxon>Magnoliopsida</taxon>
        <taxon>eudicotyledons</taxon>
        <taxon>Gunneridae</taxon>
        <taxon>Pentapetalae</taxon>
        <taxon>rosids</taxon>
        <taxon>malvids</taxon>
        <taxon>Malvales</taxon>
        <taxon>Malvaceae</taxon>
        <taxon>Malvoideae</taxon>
        <taxon>Gossypium</taxon>
    </lineage>
</organism>
<dbReference type="OrthoDB" id="364513at2759"/>
<dbReference type="AlphaFoldDB" id="A0A7J9MLP6"/>
<feature type="non-terminal residue" evidence="1">
    <location>
        <position position="1"/>
    </location>
</feature>